<evidence type="ECO:0000313" key="1">
    <source>
        <dbReference type="EMBL" id="KAL0155851.1"/>
    </source>
</evidence>
<gene>
    <name evidence="1" type="ORF">M9458_050114</name>
</gene>
<keyword evidence="2" id="KW-1185">Reference proteome</keyword>
<dbReference type="Proteomes" id="UP001529510">
    <property type="component" value="Unassembled WGS sequence"/>
</dbReference>
<accession>A0ABD0N4L1</accession>
<sequence>MQHCVERMETTETLPISSSVPHLGLDSLHSPKNQDLKRMFDKIPIDRRPFLLQFCIPK</sequence>
<dbReference type="AlphaFoldDB" id="A0ABD0N4L1"/>
<name>A0ABD0N4L1_CIRMR</name>
<protein>
    <submittedName>
        <fullName evidence="1">Uncharacterized protein</fullName>
    </submittedName>
</protein>
<evidence type="ECO:0000313" key="2">
    <source>
        <dbReference type="Proteomes" id="UP001529510"/>
    </source>
</evidence>
<feature type="non-terminal residue" evidence="1">
    <location>
        <position position="58"/>
    </location>
</feature>
<dbReference type="EMBL" id="JAMKFB020000025">
    <property type="protein sequence ID" value="KAL0155851.1"/>
    <property type="molecule type" value="Genomic_DNA"/>
</dbReference>
<proteinExistence type="predicted"/>
<organism evidence="1 2">
    <name type="scientific">Cirrhinus mrigala</name>
    <name type="common">Mrigala</name>
    <dbReference type="NCBI Taxonomy" id="683832"/>
    <lineage>
        <taxon>Eukaryota</taxon>
        <taxon>Metazoa</taxon>
        <taxon>Chordata</taxon>
        <taxon>Craniata</taxon>
        <taxon>Vertebrata</taxon>
        <taxon>Euteleostomi</taxon>
        <taxon>Actinopterygii</taxon>
        <taxon>Neopterygii</taxon>
        <taxon>Teleostei</taxon>
        <taxon>Ostariophysi</taxon>
        <taxon>Cypriniformes</taxon>
        <taxon>Cyprinidae</taxon>
        <taxon>Labeoninae</taxon>
        <taxon>Labeonini</taxon>
        <taxon>Cirrhinus</taxon>
    </lineage>
</organism>
<reference evidence="1 2" key="1">
    <citation type="submission" date="2024-05" db="EMBL/GenBank/DDBJ databases">
        <title>Genome sequencing and assembly of Indian major carp, Cirrhinus mrigala (Hamilton, 1822).</title>
        <authorList>
            <person name="Mohindra V."/>
            <person name="Chowdhury L.M."/>
            <person name="Lal K."/>
            <person name="Jena J.K."/>
        </authorList>
    </citation>
    <scope>NUCLEOTIDE SEQUENCE [LARGE SCALE GENOMIC DNA]</scope>
    <source>
        <strain evidence="1">CM1030</strain>
        <tissue evidence="1">Blood</tissue>
    </source>
</reference>
<comment type="caution">
    <text evidence="1">The sequence shown here is derived from an EMBL/GenBank/DDBJ whole genome shotgun (WGS) entry which is preliminary data.</text>
</comment>